<dbReference type="SMART" id="SM00331">
    <property type="entry name" value="PP2C_SIG"/>
    <property type="match status" value="1"/>
</dbReference>
<keyword evidence="5" id="KW-1185">Reference proteome</keyword>
<dbReference type="Proteomes" id="UP000481583">
    <property type="component" value="Unassembled WGS sequence"/>
</dbReference>
<keyword evidence="1" id="KW-0378">Hydrolase</keyword>
<dbReference type="InterPro" id="IPR052016">
    <property type="entry name" value="Bact_Sigma-Reg"/>
</dbReference>
<feature type="transmembrane region" description="Helical" evidence="2">
    <location>
        <begin position="70"/>
        <end position="88"/>
    </location>
</feature>
<feature type="transmembrane region" description="Helical" evidence="2">
    <location>
        <begin position="42"/>
        <end position="58"/>
    </location>
</feature>
<organism evidence="4 5">
    <name type="scientific">Streptomyces coryli</name>
    <dbReference type="NCBI Taxonomy" id="1128680"/>
    <lineage>
        <taxon>Bacteria</taxon>
        <taxon>Bacillati</taxon>
        <taxon>Actinomycetota</taxon>
        <taxon>Actinomycetes</taxon>
        <taxon>Kitasatosporales</taxon>
        <taxon>Streptomycetaceae</taxon>
        <taxon>Streptomyces</taxon>
    </lineage>
</organism>
<sequence length="355" mass="39201">MALACVAVIMAADFLGAHQYWIGITLLLVPVMASFELSPRRTAAFGALAVVLLIWRYGLPRSQWNHIDAWISIITVALGAAACVLACYRRERRLGQLMKSRYTVEMLQHALLHKLPVITDEALVAGFYRAAEDEANVGGDLYEVVGSPYGTRVLVADVQGKGLGALQLAAAVVTAFREAAYYLGEPLMVVERMEQAVTRHRQRVQANGGTADERFVTALVVELRRDGEIRLIDCGHPEPIAFSPTGVRTVPVAEPGLPLGLGELRDDCRRVHTLRLDPEEGLLLYTDGVNESRDVRGAFYPLVRRLRQWTDLPRHALVRTLRADLDVFARGTGRDDQAALFIWQRVEPDSPAATA</sequence>
<evidence type="ECO:0000259" key="3">
    <source>
        <dbReference type="SMART" id="SM00331"/>
    </source>
</evidence>
<dbReference type="PANTHER" id="PTHR43156:SF2">
    <property type="entry name" value="STAGE II SPORULATION PROTEIN E"/>
    <property type="match status" value="1"/>
</dbReference>
<gene>
    <name evidence="4" type="ORF">G5C51_27735</name>
</gene>
<comment type="caution">
    <text evidence="4">The sequence shown here is derived from an EMBL/GenBank/DDBJ whole genome shotgun (WGS) entry which is preliminary data.</text>
</comment>
<proteinExistence type="predicted"/>
<dbReference type="EMBL" id="JAAKZV010000156">
    <property type="protein sequence ID" value="NGN67680.1"/>
    <property type="molecule type" value="Genomic_DNA"/>
</dbReference>
<evidence type="ECO:0000313" key="4">
    <source>
        <dbReference type="EMBL" id="NGN67680.1"/>
    </source>
</evidence>
<dbReference type="InterPro" id="IPR001932">
    <property type="entry name" value="PPM-type_phosphatase-like_dom"/>
</dbReference>
<keyword evidence="2" id="KW-1133">Transmembrane helix</keyword>
<dbReference type="InterPro" id="IPR036457">
    <property type="entry name" value="PPM-type-like_dom_sf"/>
</dbReference>
<dbReference type="RefSeq" id="WP_165240971.1">
    <property type="nucleotide sequence ID" value="NZ_JAAKZV010000156.1"/>
</dbReference>
<dbReference type="PANTHER" id="PTHR43156">
    <property type="entry name" value="STAGE II SPORULATION PROTEIN E-RELATED"/>
    <property type="match status" value="1"/>
</dbReference>
<evidence type="ECO:0000313" key="5">
    <source>
        <dbReference type="Proteomes" id="UP000481583"/>
    </source>
</evidence>
<dbReference type="Pfam" id="PF07228">
    <property type="entry name" value="SpoIIE"/>
    <property type="match status" value="1"/>
</dbReference>
<evidence type="ECO:0000256" key="2">
    <source>
        <dbReference type="SAM" id="Phobius"/>
    </source>
</evidence>
<protein>
    <submittedName>
        <fullName evidence="4">Serine/threonine-protein phosphatase</fullName>
    </submittedName>
</protein>
<dbReference type="AlphaFoldDB" id="A0A6G4U7H2"/>
<accession>A0A6G4U7H2</accession>
<reference evidence="4 5" key="1">
    <citation type="submission" date="2020-02" db="EMBL/GenBank/DDBJ databases">
        <title>Whole-genome analyses of novel actinobacteria.</title>
        <authorList>
            <person name="Sahin N."/>
        </authorList>
    </citation>
    <scope>NUCLEOTIDE SEQUENCE [LARGE SCALE GENOMIC DNA]</scope>
    <source>
        <strain evidence="4 5">A7024</strain>
    </source>
</reference>
<evidence type="ECO:0000256" key="1">
    <source>
        <dbReference type="ARBA" id="ARBA00022801"/>
    </source>
</evidence>
<feature type="transmembrane region" description="Helical" evidence="2">
    <location>
        <begin position="18"/>
        <end position="35"/>
    </location>
</feature>
<name>A0A6G4U7H2_9ACTN</name>
<keyword evidence="2" id="KW-0472">Membrane</keyword>
<keyword evidence="2" id="KW-0812">Transmembrane</keyword>
<feature type="domain" description="PPM-type phosphatase" evidence="3">
    <location>
        <begin position="122"/>
        <end position="344"/>
    </location>
</feature>
<dbReference type="Gene3D" id="3.60.40.10">
    <property type="entry name" value="PPM-type phosphatase domain"/>
    <property type="match status" value="1"/>
</dbReference>
<dbReference type="GO" id="GO:0016791">
    <property type="term" value="F:phosphatase activity"/>
    <property type="evidence" value="ECO:0007669"/>
    <property type="project" value="TreeGrafter"/>
</dbReference>